<feature type="binding site" description="axial binding residue" evidence="1">
    <location>
        <position position="155"/>
    </location>
    <ligand>
        <name>heme b</name>
        <dbReference type="ChEBI" id="CHEBI:60344"/>
    </ligand>
    <ligandPart>
        <name>Fe</name>
        <dbReference type="ChEBI" id="CHEBI:18248"/>
    </ligandPart>
</feature>
<dbReference type="EC" id="5.99.-.-" evidence="1"/>
<accession>A0A516X1V4</accession>
<dbReference type="GO" id="GO:0046872">
    <property type="term" value="F:metal ion binding"/>
    <property type="evidence" value="ECO:0007669"/>
    <property type="project" value="UniProtKB-KW"/>
</dbReference>
<comment type="function">
    <text evidence="1">Heme-binding protein able to scavenge peroxynitrite and to protect free L-tyrosine against peroxynitrite-mediated nitration, by acting as a peroxynitrite isomerase that converts peroxynitrite to nitrate. Therefore, this protein likely plays a role in peroxynitrite sensing and in the detoxification of reactive nitrogen and oxygen species (RNS and ROS, respectively). Is able to bind nitric oxide (NO) in vitro, but may act as a sensor of peroxynitrite levels in vivo.</text>
</comment>
<comment type="similarity">
    <text evidence="1">Belongs to the nitrobindin family.</text>
</comment>
<protein>
    <recommendedName>
        <fullName evidence="1">Peroxynitrite isomerase</fullName>
        <ecNumber evidence="1">5.99.-.-</ecNumber>
    </recommendedName>
    <alternativeName>
        <fullName evidence="1">Ferric nitrobindin</fullName>
        <shortName evidence="1">Nb(III)</shortName>
    </alternativeName>
</protein>
<keyword evidence="1" id="KW-0408">Iron</keyword>
<dbReference type="RefSeq" id="WP_143906451.1">
    <property type="nucleotide sequence ID" value="NZ_CP041765.1"/>
</dbReference>
<keyword evidence="1" id="KW-0349">Heme</keyword>
<gene>
    <name evidence="3" type="ORF">FO059_03685</name>
</gene>
<evidence type="ECO:0000259" key="2">
    <source>
        <dbReference type="Pfam" id="PF08768"/>
    </source>
</evidence>
<dbReference type="HAMAP" id="MF_01297">
    <property type="entry name" value="nitrobindin"/>
    <property type="match status" value="1"/>
</dbReference>
<name>A0A516X1V4_9ACTN</name>
<dbReference type="InterPro" id="IPR022939">
    <property type="entry name" value="Nb(III)_bact/plant"/>
</dbReference>
<reference evidence="3 4" key="2">
    <citation type="submission" date="2019-07" db="EMBL/GenBank/DDBJ databases">
        <authorList>
            <person name="Huang Y."/>
        </authorList>
    </citation>
    <scope>NUCLEOTIDE SEQUENCE [LARGE SCALE GENOMIC DNA]</scope>
    <source>
        <strain evidence="3 4">HY188</strain>
    </source>
</reference>
<dbReference type="Gene3D" id="2.40.128.20">
    <property type="match status" value="1"/>
</dbReference>
<comment type="domain">
    <text evidence="1">Forms a 10-stranded antiparallel beta-barrel structure able to accommodate a hydrophobic ligand in its interior. In fact, this fold hosts the heme group, which is located in a wide surface cleft.</text>
</comment>
<dbReference type="EMBL" id="CP041765">
    <property type="protein sequence ID" value="QDQ96601.1"/>
    <property type="molecule type" value="Genomic_DNA"/>
</dbReference>
<dbReference type="AlphaFoldDB" id="A0A516X1V4"/>
<dbReference type="Pfam" id="PF08768">
    <property type="entry name" value="THAP4_heme-bd"/>
    <property type="match status" value="1"/>
</dbReference>
<feature type="short sequence motif" description="GXWXGXG" evidence="1">
    <location>
        <begin position="19"/>
        <end position="25"/>
    </location>
</feature>
<evidence type="ECO:0000313" key="3">
    <source>
        <dbReference type="EMBL" id="QDQ96601.1"/>
    </source>
</evidence>
<dbReference type="GO" id="GO:0062213">
    <property type="term" value="F:peroxynitrite isomerase activity"/>
    <property type="evidence" value="ECO:0007669"/>
    <property type="project" value="UniProtKB-UniRule"/>
</dbReference>
<reference evidence="3 4" key="1">
    <citation type="submission" date="2019-07" db="EMBL/GenBank/DDBJ databases">
        <title>Tomitella cavernea sp. nov., an actinomycete isolated from soil.</title>
        <authorList>
            <person name="Cheng J."/>
        </authorList>
    </citation>
    <scope>NUCLEOTIDE SEQUENCE [LARGE SCALE GENOMIC DNA]</scope>
    <source>
        <strain evidence="3 4">HY188</strain>
    </source>
</reference>
<keyword evidence="4" id="KW-1185">Reference proteome</keyword>
<dbReference type="KEGG" id="toy:FO059_03685"/>
<feature type="binding site" evidence="1">
    <location>
        <position position="31"/>
    </location>
    <ligand>
        <name>heme b</name>
        <dbReference type="ChEBI" id="CHEBI:60344"/>
    </ligand>
</feature>
<organism evidence="3 4">
    <name type="scientific">Tomitella fengzijianii</name>
    <dbReference type="NCBI Taxonomy" id="2597660"/>
    <lineage>
        <taxon>Bacteria</taxon>
        <taxon>Bacillati</taxon>
        <taxon>Actinomycetota</taxon>
        <taxon>Actinomycetes</taxon>
        <taxon>Mycobacteriales</taxon>
        <taxon>Tomitella</taxon>
    </lineage>
</organism>
<feature type="domain" description="THAP4-like heme-binding" evidence="2">
    <location>
        <begin position="11"/>
        <end position="162"/>
    </location>
</feature>
<dbReference type="OrthoDB" id="4804006at2"/>
<sequence>MSEEKTPHGVLGPLAGFAGRWAGGGEGHYPTIDDFAYEEEIDFSWDGRPFLTYLSRTWAPGRARPMHTETGFLRAVGGGEAELLVTQPTGFTEIHRGPAESGGPGDAVFAPEQLHIAGSPDAKPVHGVRRRFTVDGDTLTYELWMAHADTPMTHHLSAALHRRG</sequence>
<dbReference type="PANTHER" id="PTHR15854:SF4">
    <property type="entry name" value="PEROXYNITRITE ISOMERASE THAP4"/>
    <property type="match status" value="1"/>
</dbReference>
<feature type="binding site" evidence="1">
    <location>
        <position position="123"/>
    </location>
    <ligand>
        <name>heme b</name>
        <dbReference type="ChEBI" id="CHEBI:60344"/>
    </ligand>
</feature>
<dbReference type="InterPro" id="IPR012674">
    <property type="entry name" value="Calycin"/>
</dbReference>
<proteinExistence type="inferred from homology"/>
<dbReference type="GO" id="GO:0020037">
    <property type="term" value="F:heme binding"/>
    <property type="evidence" value="ECO:0007669"/>
    <property type="project" value="UniProtKB-UniRule"/>
</dbReference>
<dbReference type="InterPro" id="IPR014878">
    <property type="entry name" value="THAP4-like_heme-bd"/>
</dbReference>
<comment type="catalytic activity">
    <reaction evidence="1">
        <text>peroxynitrite = nitrate</text>
        <dbReference type="Rhea" id="RHEA:63116"/>
        <dbReference type="ChEBI" id="CHEBI:17632"/>
        <dbReference type="ChEBI" id="CHEBI:25941"/>
    </reaction>
</comment>
<comment type="pathway">
    <text evidence="1">Nitrogen metabolism.</text>
</comment>
<evidence type="ECO:0000313" key="4">
    <source>
        <dbReference type="Proteomes" id="UP000317344"/>
    </source>
</evidence>
<keyword evidence="1" id="KW-0413">Isomerase</keyword>
<dbReference type="Proteomes" id="UP000317344">
    <property type="component" value="Chromosome"/>
</dbReference>
<comment type="cofactor">
    <cofactor evidence="1">
        <name>heme b</name>
        <dbReference type="ChEBI" id="CHEBI:60344"/>
    </cofactor>
    <text evidence="1">Binds 1 heme b group per subunit, that coordinates a highly solvent-exposed Fe(III) atom.</text>
</comment>
<dbReference type="SUPFAM" id="SSF50814">
    <property type="entry name" value="Lipocalins"/>
    <property type="match status" value="1"/>
</dbReference>
<dbReference type="CDD" id="cd07828">
    <property type="entry name" value="lipocalin_heme-bd-THAP4-like"/>
    <property type="match status" value="1"/>
</dbReference>
<dbReference type="PANTHER" id="PTHR15854">
    <property type="entry name" value="THAP4 PROTEIN"/>
    <property type="match status" value="1"/>
</dbReference>
<keyword evidence="1" id="KW-0479">Metal-binding</keyword>
<dbReference type="InterPro" id="IPR045165">
    <property type="entry name" value="Nitrobindin"/>
</dbReference>
<evidence type="ECO:0000256" key="1">
    <source>
        <dbReference type="HAMAP-Rule" id="MF_01297"/>
    </source>
</evidence>